<dbReference type="Pfam" id="PF02801">
    <property type="entry name" value="Ketoacyl-synt_C"/>
    <property type="match status" value="1"/>
</dbReference>
<dbReference type="Gene3D" id="3.30.70.3290">
    <property type="match status" value="1"/>
</dbReference>
<dbReference type="PROSITE" id="PS52004">
    <property type="entry name" value="KS3_2"/>
    <property type="match status" value="1"/>
</dbReference>
<dbReference type="PROSITE" id="PS00012">
    <property type="entry name" value="PHOSPHOPANTETHEINE"/>
    <property type="match status" value="1"/>
</dbReference>
<evidence type="ECO:0000256" key="2">
    <source>
        <dbReference type="ARBA" id="ARBA00022553"/>
    </source>
</evidence>
<dbReference type="SUPFAM" id="SSF53901">
    <property type="entry name" value="Thiolase-like"/>
    <property type="match status" value="1"/>
</dbReference>
<dbReference type="SMART" id="SM00825">
    <property type="entry name" value="PKS_KS"/>
    <property type="match status" value="1"/>
</dbReference>
<name>A0A5M9N5M9_9EURO</name>
<dbReference type="InterPro" id="IPR016035">
    <property type="entry name" value="Acyl_Trfase/lysoPLipase"/>
</dbReference>
<evidence type="ECO:0000256" key="5">
    <source>
        <dbReference type="SAM" id="MobiDB-lite"/>
    </source>
</evidence>
<feature type="active site" description="Proton donor; for dehydratase activity" evidence="4">
    <location>
        <position position="1183"/>
    </location>
</feature>
<dbReference type="InterPro" id="IPR030918">
    <property type="entry name" value="PT_fungal_PKS"/>
</dbReference>
<evidence type="ECO:0000259" key="7">
    <source>
        <dbReference type="PROSITE" id="PS52004"/>
    </source>
</evidence>
<dbReference type="InterPro" id="IPR049551">
    <property type="entry name" value="PKS_DH_C"/>
</dbReference>
<organism evidence="9 10">
    <name type="scientific">Aspergillus tanneri</name>
    <dbReference type="NCBI Taxonomy" id="1220188"/>
    <lineage>
        <taxon>Eukaryota</taxon>
        <taxon>Fungi</taxon>
        <taxon>Dikarya</taxon>
        <taxon>Ascomycota</taxon>
        <taxon>Pezizomycotina</taxon>
        <taxon>Eurotiomycetes</taxon>
        <taxon>Eurotiomycetidae</taxon>
        <taxon>Eurotiales</taxon>
        <taxon>Aspergillaceae</taxon>
        <taxon>Aspergillus</taxon>
        <taxon>Aspergillus subgen. Circumdati</taxon>
    </lineage>
</organism>
<dbReference type="SUPFAM" id="SSF55048">
    <property type="entry name" value="Probable ACP-binding domain of malonyl-CoA ACP transacylase"/>
    <property type="match status" value="1"/>
</dbReference>
<dbReference type="InterPro" id="IPR016036">
    <property type="entry name" value="Malonyl_transacylase_ACP-bd"/>
</dbReference>
<feature type="region of interest" description="C-terminal hotdog fold" evidence="4">
    <location>
        <begin position="1123"/>
        <end position="1270"/>
    </location>
</feature>
<dbReference type="InterPro" id="IPR020802">
    <property type="entry name" value="TesA-like"/>
</dbReference>
<dbReference type="GeneID" id="54324180"/>
<dbReference type="Pfam" id="PF00698">
    <property type="entry name" value="Acyl_transf_1"/>
    <property type="match status" value="1"/>
</dbReference>
<dbReference type="InterPro" id="IPR014043">
    <property type="entry name" value="Acyl_transferase_dom"/>
</dbReference>
<dbReference type="InterPro" id="IPR049900">
    <property type="entry name" value="PKS_mFAS_DH"/>
</dbReference>
<dbReference type="SMART" id="SM00824">
    <property type="entry name" value="PKS_TE"/>
    <property type="match status" value="1"/>
</dbReference>
<comment type="caution">
    <text evidence="9">The sequence shown here is derived from an EMBL/GenBank/DDBJ whole genome shotgun (WGS) entry which is preliminary data.</text>
</comment>
<gene>
    <name evidence="9" type="ORF">ATNIH1004_001478</name>
</gene>
<dbReference type="InterPro" id="IPR018201">
    <property type="entry name" value="Ketoacyl_synth_AS"/>
</dbReference>
<evidence type="ECO:0000313" key="10">
    <source>
        <dbReference type="Proteomes" id="UP000324241"/>
    </source>
</evidence>
<dbReference type="Gene3D" id="3.40.366.10">
    <property type="entry name" value="Malonyl-Coenzyme A Acyl Carrier Protein, domain 2"/>
    <property type="match status" value="1"/>
</dbReference>
<evidence type="ECO:0000256" key="4">
    <source>
        <dbReference type="PROSITE-ProRule" id="PRU01363"/>
    </source>
</evidence>
<dbReference type="RefSeq" id="XP_033431934.1">
    <property type="nucleotide sequence ID" value="XM_033566177.1"/>
</dbReference>
<dbReference type="InterPro" id="IPR050091">
    <property type="entry name" value="PKS_NRPS_Biosynth_Enz"/>
</dbReference>
<evidence type="ECO:0000313" key="9">
    <source>
        <dbReference type="EMBL" id="KAA8652573.1"/>
    </source>
</evidence>
<dbReference type="InterPro" id="IPR049552">
    <property type="entry name" value="PKS_DH_N"/>
</dbReference>
<feature type="domain" description="Ketosynthase family 3 (KS3)" evidence="7">
    <location>
        <begin position="47"/>
        <end position="474"/>
    </location>
</feature>
<sequence>MASPSNVWEEISAGLQTKASLNVTMGQVSEEDVYSPQRSRGPMSQGRTPLAIVGISGRFPGADDTEELWKVLEAGLDMHRTIPPDRFDIETHVDPTGSAKNTSWTPYGCFIENPGYFDPRFFNMSPREARQTDPMQRLALVTAYEALEMSGFVPNRTRSTTLNRIGTFYGQACDDYRDINAAQCIDTYFIPGGFRAFGPGRIHYHFKFGGPSYVIDTACSSGLSAIKVACSSLWSGECDTAVAGGLNILTSPDRYAGLSRGHFLSKTGPCKTFDNNADGYCRGEAVGSVVIKRLDDAELDRDNILAVVLAAGINHSADAISITHPHAGAQASLYQDILQQANTDPREVAYIEMHGTGTQAGDSIEMSSVLEVFAPEDIKREELIVGSLKANIGHSEGSSGVSALIKSILIFQKGAIPPHIGIKDEINQSFTDLTGRVRIPTKTTPLPKTRMETTKILVNNFGAAGGNSAVLLQEPPTPIRSRTVHPCPLHAVTVSGHTESSLKKNVEQLIRYLSNNPTVSLGDLSYTTTARRQHHRFRFTVAENSIDRVRVALQKGPVPYTDYPGAKQKQQNVAFVFTGQGAAYHSLASELYAHSTQFQADIKQFECIAQQQGYPSFLSLIDGNLTDITSLSTVQVQLGLVCIQVALARLYSSWGIKPSFVIGHSLGEYAALQVAGVLSMNDMIFLVGHRANLLEKRCDRNTHSMLVVAASCAQVSPMPDELAGRVELACVNSPTETVFSGEAQAIDQLEAHIITRQVRCKKLLLRYAFHSSQMDSILDELEEAAQAVMMGTPRISIISAVTGRVLGPDDHVNGAYLRHHCRQPVRFSTALEAAEKSGDLDLSTVAFIELGPHPISSGMIKATLGRNARSLPTLVRDMNPWEVAVKSLARLHDWGLGVNWGEFHREFEKNYCLLYLPRYEFDNQNYWIQYVNDWSLRKGDPLPTSEAGIETQAKPKLTSSVHRVVEKKTGSSTKQTVIYESDLWEPLLHSALCSHRVNGCELSPSSAYADIALTVTNHIVHNSISREICGLVLSDLAIHQPLIIKPAGEDRVLRIYAQQNKETETVQVEYASCSPDLGNRTTHAVCNVHYGTNDKWYKRWLRGFHFIQDRIDALEARVGRGEVSKIGTSVAYRLFKSVVDYAPGYRRMDAILFSSESLEGSATVKLEIQKCDEGFMCSPYWLDSMAHLSGFIMNANPIIDTDEVVYVSRGWESMGLFKPLLPDTRHQTYVKMCHTDKTMVSGDVWVLREGELVGVISGVQFQRVARAVLNVLLPNPIPNQRESMPRVDTSAPGIKGMGTVKPKREMVGKDSVLGVLANHLGIDPSEISYDDVLPEIGLDSLASLTLIASLQKLLGLYISHHQLDGCSTVSQLIDVVLEAQHSSSLVHDSENSSGQICGTPSTSTIYNPTPNSPGNRTVDTIRALIVEETGISGDELDPRTELSELGLDSLMKLTVLGRAREVGLDLPVDFFLKHKNMDDIVHAYCRSGSYSSMESGSGSALDQDLGCQIYEDKPRKDEESAPIVPLQSRRDTPNVRRLFLLPDSAGSPVPYSALGELHHTIEVYGLVCPFINKPDGYPSRLEDTVRHYVTAIRDCQPRGPYYLGGWSAGGILAFEVMKQLHDAGEETRSLIIIDSPCPSTLPPMPPSLIESLKMNGIFDGIASEKCDQLAKNFHAIVDQLSSYQWTSFVASKQAPETLIVHAEDGLSERFEALRLQGGDSPIHRWLLEKRTDFGPLGWENLLPSEKISTVSTGGDHFSMMQPPNVEAITKRIREFLYSVP</sequence>
<dbReference type="SUPFAM" id="SSF53474">
    <property type="entry name" value="alpha/beta-Hydrolases"/>
    <property type="match status" value="1"/>
</dbReference>
<evidence type="ECO:0000256" key="1">
    <source>
        <dbReference type="ARBA" id="ARBA00022450"/>
    </source>
</evidence>
<dbReference type="GO" id="GO:0004312">
    <property type="term" value="F:fatty acid synthase activity"/>
    <property type="evidence" value="ECO:0007669"/>
    <property type="project" value="TreeGrafter"/>
</dbReference>
<dbReference type="OrthoDB" id="329835at2759"/>
<dbReference type="Pfam" id="PF21089">
    <property type="entry name" value="PKS_DH_N"/>
    <property type="match status" value="1"/>
</dbReference>
<feature type="domain" description="Carrier" evidence="6">
    <location>
        <begin position="1412"/>
        <end position="1488"/>
    </location>
</feature>
<dbReference type="SMART" id="SM00827">
    <property type="entry name" value="PKS_AT"/>
    <property type="match status" value="1"/>
</dbReference>
<dbReference type="GO" id="GO:0044550">
    <property type="term" value="P:secondary metabolite biosynthetic process"/>
    <property type="evidence" value="ECO:0007669"/>
    <property type="project" value="TreeGrafter"/>
</dbReference>
<dbReference type="GO" id="GO:0006633">
    <property type="term" value="P:fatty acid biosynthetic process"/>
    <property type="evidence" value="ECO:0007669"/>
    <property type="project" value="InterPro"/>
</dbReference>
<dbReference type="SUPFAM" id="SSF52151">
    <property type="entry name" value="FabD/lysophospholipase-like"/>
    <property type="match status" value="1"/>
</dbReference>
<dbReference type="VEuPathDB" id="FungiDB:EYZ11_002369"/>
<dbReference type="PROSITE" id="PS52019">
    <property type="entry name" value="PKS_MFAS_DH"/>
    <property type="match status" value="1"/>
</dbReference>
<dbReference type="Pfam" id="PF00109">
    <property type="entry name" value="ketoacyl-synt"/>
    <property type="match status" value="1"/>
</dbReference>
<dbReference type="InterPro" id="IPR029058">
    <property type="entry name" value="AB_hydrolase_fold"/>
</dbReference>
<dbReference type="SUPFAM" id="SSF47336">
    <property type="entry name" value="ACP-like"/>
    <property type="match status" value="2"/>
</dbReference>
<dbReference type="EMBL" id="QUQM01000002">
    <property type="protein sequence ID" value="KAA8652573.1"/>
    <property type="molecule type" value="Genomic_DNA"/>
</dbReference>
<feature type="domain" description="PKS/mFAS DH" evidence="8">
    <location>
        <begin position="962"/>
        <end position="1270"/>
    </location>
</feature>
<feature type="active site" description="Proton acceptor; for dehydratase activity" evidence="4">
    <location>
        <position position="995"/>
    </location>
</feature>
<dbReference type="InterPro" id="IPR020841">
    <property type="entry name" value="PKS_Beta-ketoAc_synthase_dom"/>
</dbReference>
<dbReference type="PROSITE" id="PS00606">
    <property type="entry name" value="KS3_1"/>
    <property type="match status" value="1"/>
</dbReference>
<dbReference type="NCBIfam" id="TIGR04532">
    <property type="entry name" value="PT_fungal_PKS"/>
    <property type="match status" value="1"/>
</dbReference>
<dbReference type="FunFam" id="3.40.366.10:FF:000002">
    <property type="entry name" value="Probable polyketide synthase 2"/>
    <property type="match status" value="1"/>
</dbReference>
<dbReference type="InterPro" id="IPR036736">
    <property type="entry name" value="ACP-like_sf"/>
</dbReference>
<proteinExistence type="predicted"/>
<evidence type="ECO:0000256" key="3">
    <source>
        <dbReference type="ARBA" id="ARBA00022679"/>
    </source>
</evidence>
<keyword evidence="1" id="KW-0596">Phosphopantetheine</keyword>
<keyword evidence="2" id="KW-0597">Phosphoprotein</keyword>
<dbReference type="Gene3D" id="3.40.50.1820">
    <property type="entry name" value="alpha/beta hydrolase"/>
    <property type="match status" value="1"/>
</dbReference>
<dbReference type="PANTHER" id="PTHR43775:SF37">
    <property type="entry name" value="SI:DKEY-61P9.11"/>
    <property type="match status" value="1"/>
</dbReference>
<dbReference type="InterPro" id="IPR014031">
    <property type="entry name" value="Ketoacyl_synth_C"/>
</dbReference>
<dbReference type="InterPro" id="IPR009081">
    <property type="entry name" value="PP-bd_ACP"/>
</dbReference>
<dbReference type="VEuPathDB" id="FungiDB:EYZ11_002365"/>
<dbReference type="Pfam" id="PF14765">
    <property type="entry name" value="PS-DH"/>
    <property type="match status" value="1"/>
</dbReference>
<evidence type="ECO:0000259" key="6">
    <source>
        <dbReference type="PROSITE" id="PS50075"/>
    </source>
</evidence>
<dbReference type="InterPro" id="IPR042104">
    <property type="entry name" value="PKS_dehydratase_sf"/>
</dbReference>
<dbReference type="InterPro" id="IPR016039">
    <property type="entry name" value="Thiolase-like"/>
</dbReference>
<dbReference type="Gene3D" id="3.10.129.110">
    <property type="entry name" value="Polyketide synthase dehydratase"/>
    <property type="match status" value="1"/>
</dbReference>
<feature type="region of interest" description="N-terminal hotdog fold" evidence="4">
    <location>
        <begin position="962"/>
        <end position="1095"/>
    </location>
</feature>
<dbReference type="Pfam" id="PF00975">
    <property type="entry name" value="Thioesterase"/>
    <property type="match status" value="1"/>
</dbReference>
<dbReference type="PROSITE" id="PS50075">
    <property type="entry name" value="CARRIER"/>
    <property type="match status" value="2"/>
</dbReference>
<dbReference type="InterPro" id="IPR006162">
    <property type="entry name" value="Ppantetheine_attach_site"/>
</dbReference>
<dbReference type="Gene3D" id="1.10.1200.10">
    <property type="entry name" value="ACP-like"/>
    <property type="match status" value="2"/>
</dbReference>
<dbReference type="Proteomes" id="UP000324241">
    <property type="component" value="Unassembled WGS sequence"/>
</dbReference>
<feature type="domain" description="Carrier" evidence="6">
    <location>
        <begin position="1306"/>
        <end position="1380"/>
    </location>
</feature>
<protein>
    <submittedName>
        <fullName evidence="9">Type I Polyketide synthases (Type I PKS)</fullName>
    </submittedName>
</protein>
<accession>A0A5M9N5M9</accession>
<dbReference type="InterPro" id="IPR014030">
    <property type="entry name" value="Ketoacyl_synth_N"/>
</dbReference>
<dbReference type="CDD" id="cd00833">
    <property type="entry name" value="PKS"/>
    <property type="match status" value="1"/>
</dbReference>
<dbReference type="PANTHER" id="PTHR43775">
    <property type="entry name" value="FATTY ACID SYNTHASE"/>
    <property type="match status" value="1"/>
</dbReference>
<dbReference type="Gene3D" id="3.40.47.10">
    <property type="match status" value="1"/>
</dbReference>
<keyword evidence="3" id="KW-0808">Transferase</keyword>
<feature type="region of interest" description="Disordered" evidence="5">
    <location>
        <begin position="1280"/>
        <end position="1300"/>
    </location>
</feature>
<dbReference type="GO" id="GO:0004315">
    <property type="term" value="F:3-oxoacyl-[acyl-carrier-protein] synthase activity"/>
    <property type="evidence" value="ECO:0007669"/>
    <property type="project" value="InterPro"/>
</dbReference>
<dbReference type="Pfam" id="PF22621">
    <property type="entry name" value="CurL-like_PKS_C"/>
    <property type="match status" value="1"/>
</dbReference>
<dbReference type="Pfam" id="PF00550">
    <property type="entry name" value="PP-binding"/>
    <property type="match status" value="2"/>
</dbReference>
<dbReference type="InterPro" id="IPR001227">
    <property type="entry name" value="Ac_transferase_dom_sf"/>
</dbReference>
<evidence type="ECO:0000259" key="8">
    <source>
        <dbReference type="PROSITE" id="PS52019"/>
    </source>
</evidence>
<dbReference type="InterPro" id="IPR001031">
    <property type="entry name" value="Thioesterase"/>
</dbReference>
<feature type="region of interest" description="Disordered" evidence="5">
    <location>
        <begin position="1387"/>
        <end position="1413"/>
    </location>
</feature>
<reference evidence="9 10" key="1">
    <citation type="submission" date="2019-08" db="EMBL/GenBank/DDBJ databases">
        <title>The genome sequence of a newly discovered highly antifungal drug resistant Aspergillus species, Aspergillus tanneri NIH 1004.</title>
        <authorList>
            <person name="Mounaud S."/>
            <person name="Singh I."/>
            <person name="Joardar V."/>
            <person name="Pakala S."/>
            <person name="Pakala S."/>
            <person name="Venepally P."/>
            <person name="Chung J.K."/>
            <person name="Losada L."/>
            <person name="Nierman W.C."/>
        </authorList>
    </citation>
    <scope>NUCLEOTIDE SEQUENCE [LARGE SCALE GENOMIC DNA]</scope>
    <source>
        <strain evidence="9 10">NIH1004</strain>
    </source>
</reference>